<dbReference type="AlphaFoldDB" id="A0AAE0YS10"/>
<reference evidence="1" key="1">
    <citation type="journal article" date="2023" name="G3 (Bethesda)">
        <title>A reference genome for the long-term kleptoplast-retaining sea slug Elysia crispata morphotype clarki.</title>
        <authorList>
            <person name="Eastman K.E."/>
            <person name="Pendleton A.L."/>
            <person name="Shaikh M.A."/>
            <person name="Suttiyut T."/>
            <person name="Ogas R."/>
            <person name="Tomko P."/>
            <person name="Gavelis G."/>
            <person name="Widhalm J.R."/>
            <person name="Wisecaver J.H."/>
        </authorList>
    </citation>
    <scope>NUCLEOTIDE SEQUENCE</scope>
    <source>
        <strain evidence="1">ECLA1</strain>
    </source>
</reference>
<dbReference type="EMBL" id="JAWDGP010005602">
    <property type="protein sequence ID" value="KAK3755366.1"/>
    <property type="molecule type" value="Genomic_DNA"/>
</dbReference>
<keyword evidence="2" id="KW-1185">Reference proteome</keyword>
<gene>
    <name evidence="1" type="ORF">RRG08_026096</name>
</gene>
<organism evidence="1 2">
    <name type="scientific">Elysia crispata</name>
    <name type="common">lettuce slug</name>
    <dbReference type="NCBI Taxonomy" id="231223"/>
    <lineage>
        <taxon>Eukaryota</taxon>
        <taxon>Metazoa</taxon>
        <taxon>Spiralia</taxon>
        <taxon>Lophotrochozoa</taxon>
        <taxon>Mollusca</taxon>
        <taxon>Gastropoda</taxon>
        <taxon>Heterobranchia</taxon>
        <taxon>Euthyneura</taxon>
        <taxon>Panpulmonata</taxon>
        <taxon>Sacoglossa</taxon>
        <taxon>Placobranchoidea</taxon>
        <taxon>Plakobranchidae</taxon>
        <taxon>Elysia</taxon>
    </lineage>
</organism>
<sequence>MLPSAALLISYHIPDALIRSKSQNNDWSWRESSSIISVSCPWHRDLRHTSARYTSGRLALGLDPTHHQCVSHTAPSAWPILTCELSSLATFLVCPQAPCDLPTSRQSLVLFLWLSKELTKSGGRFSLAFGYQLRDSESQARLGDAIKLATSQASTAQECQDISTGLSSVACR</sequence>
<comment type="caution">
    <text evidence="1">The sequence shown here is derived from an EMBL/GenBank/DDBJ whole genome shotgun (WGS) entry which is preliminary data.</text>
</comment>
<protein>
    <submittedName>
        <fullName evidence="1">Uncharacterized protein</fullName>
    </submittedName>
</protein>
<accession>A0AAE0YS10</accession>
<evidence type="ECO:0000313" key="1">
    <source>
        <dbReference type="EMBL" id="KAK3755366.1"/>
    </source>
</evidence>
<name>A0AAE0YS10_9GAST</name>
<dbReference type="Proteomes" id="UP001283361">
    <property type="component" value="Unassembled WGS sequence"/>
</dbReference>
<proteinExistence type="predicted"/>
<evidence type="ECO:0000313" key="2">
    <source>
        <dbReference type="Proteomes" id="UP001283361"/>
    </source>
</evidence>